<evidence type="ECO:0000313" key="3">
    <source>
        <dbReference type="EMBL" id="KAA0186446.1"/>
    </source>
</evidence>
<evidence type="ECO:0000256" key="1">
    <source>
        <dbReference type="SAM" id="SignalP"/>
    </source>
</evidence>
<dbReference type="Gene3D" id="3.50.4.10">
    <property type="entry name" value="Hepatocyte Growth Factor"/>
    <property type="match status" value="1"/>
</dbReference>
<reference evidence="3" key="1">
    <citation type="submission" date="2019-05" db="EMBL/GenBank/DDBJ databases">
        <title>Annotation for the trematode Fasciolopsis buski.</title>
        <authorList>
            <person name="Choi Y.-J."/>
        </authorList>
    </citation>
    <scope>NUCLEOTIDE SEQUENCE</scope>
    <source>
        <strain evidence="3">HT</strain>
        <tissue evidence="3">Whole worm</tissue>
    </source>
</reference>
<dbReference type="AlphaFoldDB" id="A0A8E0RND6"/>
<accession>A0A8E0RND6</accession>
<sequence length="259" mass="29031">MNPPVLLNLNVILLSLASLRLPEGTCPKNFKDAGDDVCFLNFVKGAGFCDTHQICEEEGIKHGLRLFVPGIHVGKMMQTFPAQQCTYTGFSGLLNRSTGDLRAGWNVGDPGYSKFATDLGDKTIPWGMGEPNSLVQAVTVVMAGRLTDDVELHYTSSNVVCELSLRSSVGNVEPFRQNWPYKLDSLHMLPGRSTSCFDTTIVASLFHCAMKCKLRKVCRAFYYTKETNECWLALYVDSLLPFYTSIYPKTWMRFGRPEW</sequence>
<dbReference type="InterPro" id="IPR003609">
    <property type="entry name" value="Pan_app"/>
</dbReference>
<evidence type="ECO:0000259" key="2">
    <source>
        <dbReference type="Pfam" id="PF00024"/>
    </source>
</evidence>
<name>A0A8E0RND6_9TREM</name>
<proteinExistence type="predicted"/>
<feature type="signal peptide" evidence="1">
    <location>
        <begin position="1"/>
        <end position="27"/>
    </location>
</feature>
<gene>
    <name evidence="3" type="ORF">FBUS_07738</name>
</gene>
<dbReference type="EMBL" id="LUCM01009740">
    <property type="protein sequence ID" value="KAA0186446.1"/>
    <property type="molecule type" value="Genomic_DNA"/>
</dbReference>
<keyword evidence="1" id="KW-0732">Signal</keyword>
<dbReference type="Pfam" id="PF00024">
    <property type="entry name" value="PAN_1"/>
    <property type="match status" value="1"/>
</dbReference>
<keyword evidence="4" id="KW-1185">Reference proteome</keyword>
<dbReference type="SUPFAM" id="SSF57414">
    <property type="entry name" value="Hairpin loop containing domain-like"/>
    <property type="match status" value="1"/>
</dbReference>
<comment type="caution">
    <text evidence="3">The sequence shown here is derived from an EMBL/GenBank/DDBJ whole genome shotgun (WGS) entry which is preliminary data.</text>
</comment>
<dbReference type="Proteomes" id="UP000728185">
    <property type="component" value="Unassembled WGS sequence"/>
</dbReference>
<protein>
    <recommendedName>
        <fullName evidence="2">Apple domain-containing protein</fullName>
    </recommendedName>
</protein>
<organism evidence="3 4">
    <name type="scientific">Fasciolopsis buskii</name>
    <dbReference type="NCBI Taxonomy" id="27845"/>
    <lineage>
        <taxon>Eukaryota</taxon>
        <taxon>Metazoa</taxon>
        <taxon>Spiralia</taxon>
        <taxon>Lophotrochozoa</taxon>
        <taxon>Platyhelminthes</taxon>
        <taxon>Trematoda</taxon>
        <taxon>Digenea</taxon>
        <taxon>Plagiorchiida</taxon>
        <taxon>Echinostomata</taxon>
        <taxon>Echinostomatoidea</taxon>
        <taxon>Fasciolidae</taxon>
        <taxon>Fasciolopsis</taxon>
    </lineage>
</organism>
<evidence type="ECO:0000313" key="4">
    <source>
        <dbReference type="Proteomes" id="UP000728185"/>
    </source>
</evidence>
<feature type="domain" description="Apple" evidence="2">
    <location>
        <begin position="201"/>
        <end position="232"/>
    </location>
</feature>
<feature type="chain" id="PRO_5034557328" description="Apple domain-containing protein" evidence="1">
    <location>
        <begin position="28"/>
        <end position="259"/>
    </location>
</feature>
<dbReference type="OrthoDB" id="6222038at2759"/>